<feature type="non-terminal residue" evidence="2">
    <location>
        <position position="1"/>
    </location>
</feature>
<feature type="region of interest" description="Disordered" evidence="1">
    <location>
        <begin position="48"/>
        <end position="73"/>
    </location>
</feature>
<name>A0A392PS72_9FABA</name>
<dbReference type="EMBL" id="LXQA010092779">
    <property type="protein sequence ID" value="MCI14532.1"/>
    <property type="molecule type" value="Genomic_DNA"/>
</dbReference>
<protein>
    <submittedName>
        <fullName evidence="2">Serine-rich adhesin for platelets-like</fullName>
    </submittedName>
</protein>
<keyword evidence="3" id="KW-1185">Reference proteome</keyword>
<comment type="caution">
    <text evidence="2">The sequence shown here is derived from an EMBL/GenBank/DDBJ whole genome shotgun (WGS) entry which is preliminary data.</text>
</comment>
<evidence type="ECO:0000313" key="2">
    <source>
        <dbReference type="EMBL" id="MCI14532.1"/>
    </source>
</evidence>
<accession>A0A392PS72</accession>
<feature type="region of interest" description="Disordered" evidence="1">
    <location>
        <begin position="1"/>
        <end position="30"/>
    </location>
</feature>
<reference evidence="2 3" key="1">
    <citation type="journal article" date="2018" name="Front. Plant Sci.">
        <title>Red Clover (Trifolium pratense) and Zigzag Clover (T. medium) - A Picture of Genomic Similarities and Differences.</title>
        <authorList>
            <person name="Dluhosova J."/>
            <person name="Istvanek J."/>
            <person name="Nedelnik J."/>
            <person name="Repkova J."/>
        </authorList>
    </citation>
    <scope>NUCLEOTIDE SEQUENCE [LARGE SCALE GENOMIC DNA]</scope>
    <source>
        <strain evidence="3">cv. 10/8</strain>
        <tissue evidence="2">Leaf</tissue>
    </source>
</reference>
<organism evidence="2 3">
    <name type="scientific">Trifolium medium</name>
    <dbReference type="NCBI Taxonomy" id="97028"/>
    <lineage>
        <taxon>Eukaryota</taxon>
        <taxon>Viridiplantae</taxon>
        <taxon>Streptophyta</taxon>
        <taxon>Embryophyta</taxon>
        <taxon>Tracheophyta</taxon>
        <taxon>Spermatophyta</taxon>
        <taxon>Magnoliopsida</taxon>
        <taxon>eudicotyledons</taxon>
        <taxon>Gunneridae</taxon>
        <taxon>Pentapetalae</taxon>
        <taxon>rosids</taxon>
        <taxon>fabids</taxon>
        <taxon>Fabales</taxon>
        <taxon>Fabaceae</taxon>
        <taxon>Papilionoideae</taxon>
        <taxon>50 kb inversion clade</taxon>
        <taxon>NPAAA clade</taxon>
        <taxon>Hologalegina</taxon>
        <taxon>IRL clade</taxon>
        <taxon>Trifolieae</taxon>
        <taxon>Trifolium</taxon>
    </lineage>
</organism>
<sequence length="85" mass="8906">PPPAAPKGMLPPFLVGAVDKKDNRPDSLADGLEDDAAAAAASLSLSLSFPSSSKEHTKDSSTAELLPDGHRVNPSFLLFGRYTDK</sequence>
<evidence type="ECO:0000256" key="1">
    <source>
        <dbReference type="SAM" id="MobiDB-lite"/>
    </source>
</evidence>
<dbReference type="AlphaFoldDB" id="A0A392PS72"/>
<evidence type="ECO:0000313" key="3">
    <source>
        <dbReference type="Proteomes" id="UP000265520"/>
    </source>
</evidence>
<feature type="compositionally biased region" description="Basic and acidic residues" evidence="1">
    <location>
        <begin position="18"/>
        <end position="27"/>
    </location>
</feature>
<proteinExistence type="predicted"/>
<feature type="compositionally biased region" description="Basic and acidic residues" evidence="1">
    <location>
        <begin position="53"/>
        <end position="71"/>
    </location>
</feature>
<dbReference type="Proteomes" id="UP000265520">
    <property type="component" value="Unassembled WGS sequence"/>
</dbReference>